<organism evidence="2 3">
    <name type="scientific">Panicum miliaceum</name>
    <name type="common">Proso millet</name>
    <name type="synonym">Broomcorn millet</name>
    <dbReference type="NCBI Taxonomy" id="4540"/>
    <lineage>
        <taxon>Eukaryota</taxon>
        <taxon>Viridiplantae</taxon>
        <taxon>Streptophyta</taxon>
        <taxon>Embryophyta</taxon>
        <taxon>Tracheophyta</taxon>
        <taxon>Spermatophyta</taxon>
        <taxon>Magnoliopsida</taxon>
        <taxon>Liliopsida</taxon>
        <taxon>Poales</taxon>
        <taxon>Poaceae</taxon>
        <taxon>PACMAD clade</taxon>
        <taxon>Panicoideae</taxon>
        <taxon>Panicodae</taxon>
        <taxon>Paniceae</taxon>
        <taxon>Panicinae</taxon>
        <taxon>Panicum</taxon>
        <taxon>Panicum sect. Panicum</taxon>
    </lineage>
</organism>
<comment type="caution">
    <text evidence="2">The sequence shown here is derived from an EMBL/GenBank/DDBJ whole genome shotgun (WGS) entry which is preliminary data.</text>
</comment>
<dbReference type="EMBL" id="PQIB02000009">
    <property type="protein sequence ID" value="RLM98148.1"/>
    <property type="molecule type" value="Genomic_DNA"/>
</dbReference>
<dbReference type="AlphaFoldDB" id="A0A3L6R5R0"/>
<name>A0A3L6R5R0_PANMI</name>
<proteinExistence type="predicted"/>
<evidence type="ECO:0000313" key="2">
    <source>
        <dbReference type="EMBL" id="RLM98148.1"/>
    </source>
</evidence>
<keyword evidence="3" id="KW-1185">Reference proteome</keyword>
<evidence type="ECO:0000256" key="1">
    <source>
        <dbReference type="SAM" id="MobiDB-lite"/>
    </source>
</evidence>
<sequence>MASWEQLLGAVDPLRFFSAATACSAHPLAPARAPRTGVPPRAARCSWAAVPPCGASRWTGARRLWMSRGWARPPMAVHGWPEERGGCRGSPELGEEGPRMNLGGRGELDAFNSSPATKEDRVIQGRIHILTVYMGQFCRERSGRRRNRRDETTELRPG</sequence>
<evidence type="ECO:0000313" key="3">
    <source>
        <dbReference type="Proteomes" id="UP000275267"/>
    </source>
</evidence>
<dbReference type="Proteomes" id="UP000275267">
    <property type="component" value="Unassembled WGS sequence"/>
</dbReference>
<gene>
    <name evidence="2" type="ORF">C2845_PM06G01060</name>
</gene>
<protein>
    <submittedName>
        <fullName evidence="2">Uncharacterized protein</fullName>
    </submittedName>
</protein>
<feature type="region of interest" description="Disordered" evidence="1">
    <location>
        <begin position="81"/>
        <end position="105"/>
    </location>
</feature>
<accession>A0A3L6R5R0</accession>
<reference evidence="3" key="1">
    <citation type="journal article" date="2019" name="Nat. Commun.">
        <title>The genome of broomcorn millet.</title>
        <authorList>
            <person name="Zou C."/>
            <person name="Miki D."/>
            <person name="Li D."/>
            <person name="Tang Q."/>
            <person name="Xiao L."/>
            <person name="Rajput S."/>
            <person name="Deng P."/>
            <person name="Jia W."/>
            <person name="Huang R."/>
            <person name="Zhang M."/>
            <person name="Sun Y."/>
            <person name="Hu J."/>
            <person name="Fu X."/>
            <person name="Schnable P.S."/>
            <person name="Li F."/>
            <person name="Zhang H."/>
            <person name="Feng B."/>
            <person name="Zhu X."/>
            <person name="Liu R."/>
            <person name="Schnable J.C."/>
            <person name="Zhu J.-K."/>
            <person name="Zhang H."/>
        </authorList>
    </citation>
    <scope>NUCLEOTIDE SEQUENCE [LARGE SCALE GENOMIC DNA]</scope>
</reference>